<keyword evidence="3" id="KW-1185">Reference proteome</keyword>
<dbReference type="InterPro" id="IPR006166">
    <property type="entry name" value="ERCC4_domain"/>
</dbReference>
<dbReference type="EMBL" id="JBHTAS010000001">
    <property type="protein sequence ID" value="MFC7141428.1"/>
    <property type="molecule type" value="Genomic_DNA"/>
</dbReference>
<dbReference type="Proteomes" id="UP001596432">
    <property type="component" value="Unassembled WGS sequence"/>
</dbReference>
<dbReference type="SUPFAM" id="SSF47781">
    <property type="entry name" value="RuvA domain 2-like"/>
    <property type="match status" value="1"/>
</dbReference>
<dbReference type="Pfam" id="PF02732">
    <property type="entry name" value="ERCC4"/>
    <property type="match status" value="1"/>
</dbReference>
<dbReference type="SUPFAM" id="SSF52980">
    <property type="entry name" value="Restriction endonuclease-like"/>
    <property type="match status" value="1"/>
</dbReference>
<accession>A0ABD5Y1V6</accession>
<dbReference type="InterPro" id="IPR010994">
    <property type="entry name" value="RuvA_2-like"/>
</dbReference>
<protein>
    <submittedName>
        <fullName evidence="2">Helix-hairpin-helix domain-containing protein</fullName>
    </submittedName>
</protein>
<dbReference type="GeneID" id="78821741"/>
<proteinExistence type="predicted"/>
<dbReference type="GO" id="GO:0006259">
    <property type="term" value="P:DNA metabolic process"/>
    <property type="evidence" value="ECO:0007669"/>
    <property type="project" value="UniProtKB-ARBA"/>
</dbReference>
<dbReference type="InterPro" id="IPR011335">
    <property type="entry name" value="Restrct_endonuc-II-like"/>
</dbReference>
<dbReference type="AlphaFoldDB" id="A0ABD5Y1V6"/>
<reference evidence="2 3" key="1">
    <citation type="journal article" date="2019" name="Int. J. Syst. Evol. Microbiol.">
        <title>The Global Catalogue of Microorganisms (GCM) 10K type strain sequencing project: providing services to taxonomists for standard genome sequencing and annotation.</title>
        <authorList>
            <consortium name="The Broad Institute Genomics Platform"/>
            <consortium name="The Broad Institute Genome Sequencing Center for Infectious Disease"/>
            <person name="Wu L."/>
            <person name="Ma J."/>
        </authorList>
    </citation>
    <scope>NUCLEOTIDE SEQUENCE [LARGE SCALE GENOMIC DNA]</scope>
    <source>
        <strain evidence="2 3">XZYJT29</strain>
    </source>
</reference>
<evidence type="ECO:0000259" key="1">
    <source>
        <dbReference type="Pfam" id="PF02732"/>
    </source>
</evidence>
<dbReference type="Gene3D" id="1.10.150.20">
    <property type="entry name" value="5' to 3' exonuclease, C-terminal subdomain"/>
    <property type="match status" value="1"/>
</dbReference>
<evidence type="ECO:0000313" key="2">
    <source>
        <dbReference type="EMBL" id="MFC7141428.1"/>
    </source>
</evidence>
<feature type="domain" description="ERCC4" evidence="1">
    <location>
        <begin position="7"/>
        <end position="129"/>
    </location>
</feature>
<name>A0ABD5Y1V6_9EURY</name>
<sequence length="217" mass="22426">MSVTAVVDDREPDAVGAAVRAHPDVTAVEVRRLDAGDIVIGEVGFERKTVGDYLGSALGRTGTDLEAQVAALDEACEHAYVLVEGTWADLETHWPGVAAASIRGSAASITARFGVPVVPCGDLERLVDVAVRLARKHAEAPSTRPLPTSAVPSRSEPVAKRMYGCIDGVGPTTAAALYEAFPTVESLLAADESELLAVEGVGATRAAAIRAALCGPE</sequence>
<dbReference type="RefSeq" id="WP_274322512.1">
    <property type="nucleotide sequence ID" value="NZ_CP118158.1"/>
</dbReference>
<comment type="caution">
    <text evidence="2">The sequence shown here is derived from an EMBL/GenBank/DDBJ whole genome shotgun (WGS) entry which is preliminary data.</text>
</comment>
<evidence type="ECO:0000313" key="3">
    <source>
        <dbReference type="Proteomes" id="UP001596432"/>
    </source>
</evidence>
<organism evidence="2 3">
    <name type="scientific">Halosimplex aquaticum</name>
    <dbReference type="NCBI Taxonomy" id="3026162"/>
    <lineage>
        <taxon>Archaea</taxon>
        <taxon>Methanobacteriati</taxon>
        <taxon>Methanobacteriota</taxon>
        <taxon>Stenosarchaea group</taxon>
        <taxon>Halobacteria</taxon>
        <taxon>Halobacteriales</taxon>
        <taxon>Haloarculaceae</taxon>
        <taxon>Halosimplex</taxon>
    </lineage>
</organism>
<dbReference type="Gene3D" id="3.40.50.10130">
    <property type="match status" value="1"/>
</dbReference>
<gene>
    <name evidence="2" type="ORF">ACFQMA_16510</name>
</gene>
<dbReference type="Pfam" id="PF14520">
    <property type="entry name" value="HHH_5"/>
    <property type="match status" value="1"/>
</dbReference>